<dbReference type="EMBL" id="BTFW01000001">
    <property type="protein sequence ID" value="GMM61936.1"/>
    <property type="molecule type" value="Genomic_DNA"/>
</dbReference>
<reference evidence="1 2" key="1">
    <citation type="submission" date="2023-06" db="EMBL/GenBank/DDBJ databases">
        <title>Draft genome sequence of Novosphingobium sp. strain IK01.</title>
        <authorList>
            <person name="Hatamoto M."/>
            <person name="Ikarashi T."/>
            <person name="Yamaguchi T."/>
        </authorList>
    </citation>
    <scope>NUCLEOTIDE SEQUENCE [LARGE SCALE GENOMIC DNA]</scope>
    <source>
        <strain evidence="1 2">IK01</strain>
    </source>
</reference>
<sequence>MTQLKLPPGKPGRFKAFLAKGMFVSNIHQKRLPRRVLPERIARANARRSKVRAHVEHVFAGQKHRMGLIVRTIGIARATIKIGMANLVYNFQRMAWLEGRVAPA</sequence>
<comment type="caution">
    <text evidence="1">The sequence shown here is derived from an EMBL/GenBank/DDBJ whole genome shotgun (WGS) entry which is preliminary data.</text>
</comment>
<evidence type="ECO:0000313" key="2">
    <source>
        <dbReference type="Proteomes" id="UP001187221"/>
    </source>
</evidence>
<protein>
    <recommendedName>
        <fullName evidence="3">Transposase IS4-like domain-containing protein</fullName>
    </recommendedName>
</protein>
<evidence type="ECO:0000313" key="1">
    <source>
        <dbReference type="EMBL" id="GMM61936.1"/>
    </source>
</evidence>
<accession>A0ABQ6PAW3</accession>
<organism evidence="1 2">
    <name type="scientific">Novosphingobium pituita</name>
    <dbReference type="NCBI Taxonomy" id="3056842"/>
    <lineage>
        <taxon>Bacteria</taxon>
        <taxon>Pseudomonadati</taxon>
        <taxon>Pseudomonadota</taxon>
        <taxon>Alphaproteobacteria</taxon>
        <taxon>Sphingomonadales</taxon>
        <taxon>Sphingomonadaceae</taxon>
        <taxon>Novosphingobium</taxon>
    </lineage>
</organism>
<dbReference type="Proteomes" id="UP001187221">
    <property type="component" value="Unassembled WGS sequence"/>
</dbReference>
<proteinExistence type="predicted"/>
<evidence type="ECO:0008006" key="3">
    <source>
        <dbReference type="Google" id="ProtNLM"/>
    </source>
</evidence>
<gene>
    <name evidence="1" type="ORF">NUTIK01_27130</name>
</gene>
<keyword evidence="2" id="KW-1185">Reference proteome</keyword>
<name>A0ABQ6PAW3_9SPHN</name>